<protein>
    <submittedName>
        <fullName evidence="2">Ribbon-helix-helix protein, copG family</fullName>
    </submittedName>
</protein>
<dbReference type="CDD" id="cd21631">
    <property type="entry name" value="RHH_CopG_NikR-like"/>
    <property type="match status" value="1"/>
</dbReference>
<accession>C1F794</accession>
<dbReference type="GO" id="GO:0006355">
    <property type="term" value="P:regulation of DNA-templated transcription"/>
    <property type="evidence" value="ECO:0007669"/>
    <property type="project" value="InterPro"/>
</dbReference>
<dbReference type="HOGENOM" id="CLU_2604204_0_0_0"/>
<dbReference type="RefSeq" id="WP_015896774.1">
    <property type="nucleotide sequence ID" value="NC_012483.1"/>
</dbReference>
<dbReference type="OrthoDB" id="129828at2"/>
<dbReference type="Proteomes" id="UP000002207">
    <property type="component" value="Chromosome"/>
</dbReference>
<evidence type="ECO:0000313" key="2">
    <source>
        <dbReference type="EMBL" id="ACO33788.1"/>
    </source>
</evidence>
<evidence type="ECO:0000313" key="3">
    <source>
        <dbReference type="Proteomes" id="UP000002207"/>
    </source>
</evidence>
<dbReference type="eggNOG" id="ENOG502ZXR8">
    <property type="taxonomic scope" value="Bacteria"/>
</dbReference>
<dbReference type="Pfam" id="PF01402">
    <property type="entry name" value="RHH_1"/>
    <property type="match status" value="1"/>
</dbReference>
<name>C1F794_ACIC5</name>
<dbReference type="AlphaFoldDB" id="C1F794"/>
<organism evidence="2 3">
    <name type="scientific">Acidobacterium capsulatum (strain ATCC 51196 / DSM 11244 / BCRC 80197 / JCM 7670 / NBRC 15755 / NCIMB 13165 / 161)</name>
    <dbReference type="NCBI Taxonomy" id="240015"/>
    <lineage>
        <taxon>Bacteria</taxon>
        <taxon>Pseudomonadati</taxon>
        <taxon>Acidobacteriota</taxon>
        <taxon>Terriglobia</taxon>
        <taxon>Terriglobales</taxon>
        <taxon>Acidobacteriaceae</taxon>
        <taxon>Acidobacterium</taxon>
    </lineage>
</organism>
<sequence>MRRTQLYLEEDLWSALHARARREQTTISELVRRAAREQYLHGVEDRQAVMAAFAGSRAAQHDTQDSTEYVREMRRGNRLARLNS</sequence>
<reference evidence="2 3" key="1">
    <citation type="journal article" date="2009" name="Appl. Environ. Microbiol.">
        <title>Three genomes from the phylum Acidobacteria provide insight into the lifestyles of these microorganisms in soils.</title>
        <authorList>
            <person name="Ward N.L."/>
            <person name="Challacombe J.F."/>
            <person name="Janssen P.H."/>
            <person name="Henrissat B."/>
            <person name="Coutinho P.M."/>
            <person name="Wu M."/>
            <person name="Xie G."/>
            <person name="Haft D.H."/>
            <person name="Sait M."/>
            <person name="Badger J."/>
            <person name="Barabote R.D."/>
            <person name="Bradley B."/>
            <person name="Brettin T.S."/>
            <person name="Brinkac L.M."/>
            <person name="Bruce D."/>
            <person name="Creasy T."/>
            <person name="Daugherty S.C."/>
            <person name="Davidsen T.M."/>
            <person name="DeBoy R.T."/>
            <person name="Detter J.C."/>
            <person name="Dodson R.J."/>
            <person name="Durkin A.S."/>
            <person name="Ganapathy A."/>
            <person name="Gwinn-Giglio M."/>
            <person name="Han C.S."/>
            <person name="Khouri H."/>
            <person name="Kiss H."/>
            <person name="Kothari S.P."/>
            <person name="Madupu R."/>
            <person name="Nelson K.E."/>
            <person name="Nelson W.C."/>
            <person name="Paulsen I."/>
            <person name="Penn K."/>
            <person name="Ren Q."/>
            <person name="Rosovitz M.J."/>
            <person name="Selengut J.D."/>
            <person name="Shrivastava S."/>
            <person name="Sullivan S.A."/>
            <person name="Tapia R."/>
            <person name="Thompson L.S."/>
            <person name="Watkins K.L."/>
            <person name="Yang Q."/>
            <person name="Yu C."/>
            <person name="Zafar N."/>
            <person name="Zhou L."/>
            <person name="Kuske C.R."/>
        </authorList>
    </citation>
    <scope>NUCLEOTIDE SEQUENCE [LARGE SCALE GENOMIC DNA]</scope>
    <source>
        <strain evidence="3">ATCC 51196 / DSM 11244 / BCRC 80197 / JCM 7670 / NBRC 15755 / NCIMB 13165 / 161</strain>
    </source>
</reference>
<dbReference type="InterPro" id="IPR038268">
    <property type="entry name" value="RHH_sf"/>
</dbReference>
<dbReference type="InterPro" id="IPR002145">
    <property type="entry name" value="CopG"/>
</dbReference>
<dbReference type="KEGG" id="aca:ACP_1649"/>
<dbReference type="STRING" id="240015.ACP_1649"/>
<evidence type="ECO:0000259" key="1">
    <source>
        <dbReference type="Pfam" id="PF01402"/>
    </source>
</evidence>
<feature type="domain" description="Ribbon-helix-helix protein CopG" evidence="1">
    <location>
        <begin position="2"/>
        <end position="39"/>
    </location>
</feature>
<dbReference type="EMBL" id="CP001472">
    <property type="protein sequence ID" value="ACO33788.1"/>
    <property type="molecule type" value="Genomic_DNA"/>
</dbReference>
<proteinExistence type="predicted"/>
<dbReference type="Gene3D" id="1.10.3990.20">
    <property type="entry name" value="protein bp1543"/>
    <property type="match status" value="1"/>
</dbReference>
<dbReference type="InParanoid" id="C1F794"/>
<keyword evidence="3" id="KW-1185">Reference proteome</keyword>
<gene>
    <name evidence="2" type="ordered locus">ACP_1649</name>
</gene>